<protein>
    <submittedName>
        <fullName evidence="9">UBX domain-containing protein 1 SAPK substrate protein 1</fullName>
    </submittedName>
</protein>
<dbReference type="Pfam" id="PF22562">
    <property type="entry name" value="UBA_7"/>
    <property type="match status" value="1"/>
</dbReference>
<keyword evidence="4" id="KW-0862">Zinc</keyword>
<dbReference type="InterPro" id="IPR013087">
    <property type="entry name" value="Znf_C2H2_type"/>
</dbReference>
<keyword evidence="2" id="KW-0963">Cytoplasm</keyword>
<dbReference type="GO" id="GO:0032435">
    <property type="term" value="P:negative regulation of proteasomal ubiquitin-dependent protein catabolic process"/>
    <property type="evidence" value="ECO:0007669"/>
    <property type="project" value="TreeGrafter"/>
</dbReference>
<dbReference type="GO" id="GO:0031397">
    <property type="term" value="P:negative regulation of protein ubiquitination"/>
    <property type="evidence" value="ECO:0007669"/>
    <property type="project" value="TreeGrafter"/>
</dbReference>
<keyword evidence="4" id="KW-0863">Zinc-finger</keyword>
<dbReference type="PROSITE" id="PS50157">
    <property type="entry name" value="ZINC_FINGER_C2H2_2"/>
    <property type="match status" value="1"/>
</dbReference>
<feature type="region of interest" description="Disordered" evidence="5">
    <location>
        <begin position="201"/>
        <end position="232"/>
    </location>
</feature>
<dbReference type="EMBL" id="WIXE01007562">
    <property type="protein sequence ID" value="KAK5980325.1"/>
    <property type="molecule type" value="Genomic_DNA"/>
</dbReference>
<dbReference type="AlphaFoldDB" id="A0AAN8FL43"/>
<dbReference type="Gene3D" id="1.10.8.10">
    <property type="entry name" value="DNA helicase RuvA subunit, C-terminal domain"/>
    <property type="match status" value="1"/>
</dbReference>
<gene>
    <name evidence="9" type="ORF">GCK32_013115</name>
</gene>
<keyword evidence="10" id="KW-1185">Reference proteome</keyword>
<feature type="domain" description="UBA" evidence="6">
    <location>
        <begin position="1"/>
        <end position="40"/>
    </location>
</feature>
<feature type="region of interest" description="Disordered" evidence="5">
    <location>
        <begin position="44"/>
        <end position="76"/>
    </location>
</feature>
<evidence type="ECO:0000313" key="9">
    <source>
        <dbReference type="EMBL" id="KAK5980325.1"/>
    </source>
</evidence>
<dbReference type="PROSITE" id="PS50030">
    <property type="entry name" value="UBA"/>
    <property type="match status" value="1"/>
</dbReference>
<dbReference type="Pfam" id="PF00789">
    <property type="entry name" value="UBX"/>
    <property type="match status" value="1"/>
</dbReference>
<keyword evidence="3" id="KW-0175">Coiled coil</keyword>
<evidence type="ECO:0000259" key="7">
    <source>
        <dbReference type="PROSITE" id="PS50033"/>
    </source>
</evidence>
<dbReference type="InterPro" id="IPR015940">
    <property type="entry name" value="UBA"/>
</dbReference>
<dbReference type="SMART" id="SM00166">
    <property type="entry name" value="UBX"/>
    <property type="match status" value="1"/>
</dbReference>
<name>A0AAN8FL43_TRICO</name>
<dbReference type="GO" id="GO:0005634">
    <property type="term" value="C:nucleus"/>
    <property type="evidence" value="ECO:0007669"/>
    <property type="project" value="TreeGrafter"/>
</dbReference>
<dbReference type="PROSITE" id="PS00028">
    <property type="entry name" value="ZINC_FINGER_C2H2_1"/>
    <property type="match status" value="1"/>
</dbReference>
<dbReference type="InterPro" id="IPR009060">
    <property type="entry name" value="UBA-like_sf"/>
</dbReference>
<evidence type="ECO:0000256" key="3">
    <source>
        <dbReference type="ARBA" id="ARBA00023054"/>
    </source>
</evidence>
<dbReference type="InterPro" id="IPR001012">
    <property type="entry name" value="UBX_dom"/>
</dbReference>
<comment type="subcellular location">
    <subcellularLocation>
        <location evidence="1">Cytoplasm</location>
    </subcellularLocation>
</comment>
<comment type="caution">
    <text evidence="9">The sequence shown here is derived from an EMBL/GenBank/DDBJ whole genome shotgun (WGS) entry which is preliminary data.</text>
</comment>
<dbReference type="SUPFAM" id="SSF46934">
    <property type="entry name" value="UBA-like"/>
    <property type="match status" value="1"/>
</dbReference>
<reference evidence="9 10" key="1">
    <citation type="submission" date="2019-10" db="EMBL/GenBank/DDBJ databases">
        <title>Assembly and Annotation for the nematode Trichostrongylus colubriformis.</title>
        <authorList>
            <person name="Martin J."/>
        </authorList>
    </citation>
    <scope>NUCLEOTIDE SEQUENCE [LARGE SCALE GENOMIC DNA]</scope>
    <source>
        <strain evidence="9">G859</strain>
        <tissue evidence="9">Whole worm</tissue>
    </source>
</reference>
<sequence>MSTVVDQLVDMGFERARAEYAYAQTGNGALEQVMDWLISHEGEEIPSAPPAEGTAPATTDDKPKEEELTESTPGSYKCNDCNKLFRDENGMMFHAAKSGHENFSESTEVIASLTPEQRAQKAAELRDRIRAARAIKEEQARKEEIEKERRRREEGKRMLETREKQKEMELRAIAEERRRAKQEEAAARQRVLDQIKLDREARKAKASGLPPPEPSAPVSAPATAAHSKPTPKTDYKEAMIQVRLPSGQAVRQSFGASEPLSAVRLWLEINHSDGMPFSLLMPFPRKLITEEDYDKPLKELGLVPSANFVMTR</sequence>
<dbReference type="Proteomes" id="UP001331761">
    <property type="component" value="Unassembled WGS sequence"/>
</dbReference>
<evidence type="ECO:0000256" key="4">
    <source>
        <dbReference type="PROSITE-ProRule" id="PRU00042"/>
    </source>
</evidence>
<dbReference type="SUPFAM" id="SSF54236">
    <property type="entry name" value="Ubiquitin-like"/>
    <property type="match status" value="1"/>
</dbReference>
<dbReference type="InterPro" id="IPR029071">
    <property type="entry name" value="Ubiquitin-like_domsf"/>
</dbReference>
<keyword evidence="4" id="KW-0479">Metal-binding</keyword>
<evidence type="ECO:0000259" key="6">
    <source>
        <dbReference type="PROSITE" id="PS50030"/>
    </source>
</evidence>
<accession>A0AAN8FL43</accession>
<feature type="region of interest" description="Disordered" evidence="5">
    <location>
        <begin position="139"/>
        <end position="165"/>
    </location>
</feature>
<evidence type="ECO:0000256" key="5">
    <source>
        <dbReference type="SAM" id="MobiDB-lite"/>
    </source>
</evidence>
<dbReference type="PROSITE" id="PS50033">
    <property type="entry name" value="UBX"/>
    <property type="match status" value="1"/>
</dbReference>
<organism evidence="9 10">
    <name type="scientific">Trichostrongylus colubriformis</name>
    <name type="common">Black scour worm</name>
    <dbReference type="NCBI Taxonomy" id="6319"/>
    <lineage>
        <taxon>Eukaryota</taxon>
        <taxon>Metazoa</taxon>
        <taxon>Ecdysozoa</taxon>
        <taxon>Nematoda</taxon>
        <taxon>Chromadorea</taxon>
        <taxon>Rhabditida</taxon>
        <taxon>Rhabditina</taxon>
        <taxon>Rhabditomorpha</taxon>
        <taxon>Strongyloidea</taxon>
        <taxon>Trichostrongylidae</taxon>
        <taxon>Trichostrongylus</taxon>
    </lineage>
</organism>
<dbReference type="PANTHER" id="PTHR46340:SF1">
    <property type="entry name" value="UBX DOMAIN-CONTAINING PROTEIN 1"/>
    <property type="match status" value="1"/>
</dbReference>
<evidence type="ECO:0000259" key="8">
    <source>
        <dbReference type="PROSITE" id="PS50157"/>
    </source>
</evidence>
<dbReference type="Gene3D" id="3.10.20.90">
    <property type="entry name" value="Phosphatidylinositol 3-kinase Catalytic Subunit, Chain A, domain 1"/>
    <property type="match status" value="1"/>
</dbReference>
<feature type="domain" description="C2H2-type" evidence="8">
    <location>
        <begin position="76"/>
        <end position="105"/>
    </location>
</feature>
<evidence type="ECO:0000256" key="1">
    <source>
        <dbReference type="ARBA" id="ARBA00004496"/>
    </source>
</evidence>
<feature type="compositionally biased region" description="Low complexity" evidence="5">
    <location>
        <begin position="216"/>
        <end position="227"/>
    </location>
</feature>
<dbReference type="GO" id="GO:0005737">
    <property type="term" value="C:cytoplasm"/>
    <property type="evidence" value="ECO:0007669"/>
    <property type="project" value="UniProtKB-SubCell"/>
</dbReference>
<evidence type="ECO:0000256" key="2">
    <source>
        <dbReference type="ARBA" id="ARBA00022490"/>
    </source>
</evidence>
<feature type="domain" description="UBX" evidence="7">
    <location>
        <begin position="233"/>
        <end position="310"/>
    </location>
</feature>
<proteinExistence type="predicted"/>
<dbReference type="GO" id="GO:0036435">
    <property type="term" value="F:K48-linked polyubiquitin modification-dependent protein binding"/>
    <property type="evidence" value="ECO:0007669"/>
    <property type="project" value="TreeGrafter"/>
</dbReference>
<dbReference type="GO" id="GO:0008270">
    <property type="term" value="F:zinc ion binding"/>
    <property type="evidence" value="ECO:0007669"/>
    <property type="project" value="UniProtKB-KW"/>
</dbReference>
<dbReference type="PANTHER" id="PTHR46340">
    <property type="entry name" value="UBX DOMAIN-CONTAINING PROTEIN 1"/>
    <property type="match status" value="1"/>
</dbReference>
<dbReference type="GO" id="GO:1903094">
    <property type="term" value="P:negative regulation of protein K48-linked deubiquitination"/>
    <property type="evidence" value="ECO:0007669"/>
    <property type="project" value="TreeGrafter"/>
</dbReference>
<evidence type="ECO:0000313" key="10">
    <source>
        <dbReference type="Proteomes" id="UP001331761"/>
    </source>
</evidence>